<reference evidence="2" key="1">
    <citation type="submission" date="2022-04" db="EMBL/GenBank/DDBJ databases">
        <title>Carnegiea gigantea Genome sequencing and assembly v2.</title>
        <authorList>
            <person name="Copetti D."/>
            <person name="Sanderson M.J."/>
            <person name="Burquez A."/>
            <person name="Wojciechowski M.F."/>
        </authorList>
    </citation>
    <scope>NUCLEOTIDE SEQUENCE</scope>
    <source>
        <strain evidence="2">SGP5-SGP5p</strain>
        <tissue evidence="2">Aerial part</tissue>
    </source>
</reference>
<accession>A0A9Q1KKE3</accession>
<keyword evidence="1" id="KW-0472">Membrane</keyword>
<sequence length="241" mass="26333">MEKKFALIHTVATAGVFSAVSFWYGFTFGRESARKELGDLIEDLRRSNSNSAPPPQFVLHKSLAESLWFLPPSDMLFTNSTKCRQFSPSNNFLFIRKYVNALNPLPECDLLVARTCPYALVSYLSNAFSPASSIPVFWVAIFTCCTSPSGEQFACCGCSPSFISIHVKLNMTPYLANILAIGRGPSFSTNPHQASTMTPSTPALFSAIRLAFIARGLFKFPLADIVSNGSITNTGTLVSFV</sequence>
<dbReference type="PANTHER" id="PTHR38384:SF2">
    <property type="entry name" value="MEMBRANE LIPOPROTEIN"/>
    <property type="match status" value="1"/>
</dbReference>
<gene>
    <name evidence="2" type="ORF">Cgig2_019860</name>
</gene>
<keyword evidence="1" id="KW-1133">Transmembrane helix</keyword>
<organism evidence="2 3">
    <name type="scientific">Carnegiea gigantea</name>
    <dbReference type="NCBI Taxonomy" id="171969"/>
    <lineage>
        <taxon>Eukaryota</taxon>
        <taxon>Viridiplantae</taxon>
        <taxon>Streptophyta</taxon>
        <taxon>Embryophyta</taxon>
        <taxon>Tracheophyta</taxon>
        <taxon>Spermatophyta</taxon>
        <taxon>Magnoliopsida</taxon>
        <taxon>eudicotyledons</taxon>
        <taxon>Gunneridae</taxon>
        <taxon>Pentapetalae</taxon>
        <taxon>Caryophyllales</taxon>
        <taxon>Cactineae</taxon>
        <taxon>Cactaceae</taxon>
        <taxon>Cactoideae</taxon>
        <taxon>Echinocereeae</taxon>
        <taxon>Carnegiea</taxon>
    </lineage>
</organism>
<dbReference type="EMBL" id="JAKOGI010000100">
    <property type="protein sequence ID" value="KAJ8444302.1"/>
    <property type="molecule type" value="Genomic_DNA"/>
</dbReference>
<name>A0A9Q1KKE3_9CARY</name>
<evidence type="ECO:0000313" key="3">
    <source>
        <dbReference type="Proteomes" id="UP001153076"/>
    </source>
</evidence>
<proteinExistence type="predicted"/>
<dbReference type="AlphaFoldDB" id="A0A9Q1KKE3"/>
<evidence type="ECO:0000256" key="1">
    <source>
        <dbReference type="SAM" id="Phobius"/>
    </source>
</evidence>
<keyword evidence="3" id="KW-1185">Reference proteome</keyword>
<evidence type="ECO:0000313" key="2">
    <source>
        <dbReference type="EMBL" id="KAJ8444302.1"/>
    </source>
</evidence>
<keyword evidence="1" id="KW-0812">Transmembrane</keyword>
<dbReference type="OrthoDB" id="1851682at2759"/>
<comment type="caution">
    <text evidence="2">The sequence shown here is derived from an EMBL/GenBank/DDBJ whole genome shotgun (WGS) entry which is preliminary data.</text>
</comment>
<protein>
    <submittedName>
        <fullName evidence="2">Uncharacterized protein</fullName>
    </submittedName>
</protein>
<dbReference type="PANTHER" id="PTHR38384">
    <property type="entry name" value="MEMBRANE LIPOPROTEIN-RELATED"/>
    <property type="match status" value="1"/>
</dbReference>
<dbReference type="Proteomes" id="UP001153076">
    <property type="component" value="Unassembled WGS sequence"/>
</dbReference>
<feature type="transmembrane region" description="Helical" evidence="1">
    <location>
        <begin position="6"/>
        <end position="26"/>
    </location>
</feature>